<dbReference type="InterPro" id="IPR005467">
    <property type="entry name" value="His_kinase_dom"/>
</dbReference>
<dbReference type="InterPro" id="IPR003661">
    <property type="entry name" value="HisK_dim/P_dom"/>
</dbReference>
<comment type="caution">
    <text evidence="9">The sequence shown here is derived from an EMBL/GenBank/DDBJ whole genome shotgun (WGS) entry which is preliminary data.</text>
</comment>
<comment type="catalytic activity">
    <reaction evidence="1">
        <text>ATP + protein L-histidine = ADP + protein N-phospho-L-histidine.</text>
        <dbReference type="EC" id="2.7.13.3"/>
    </reaction>
</comment>
<dbReference type="Pfam" id="PF02518">
    <property type="entry name" value="HATPase_c"/>
    <property type="match status" value="1"/>
</dbReference>
<dbReference type="Proteomes" id="UP001628220">
    <property type="component" value="Unassembled WGS sequence"/>
</dbReference>
<evidence type="ECO:0000256" key="6">
    <source>
        <dbReference type="ARBA" id="ARBA00023012"/>
    </source>
</evidence>
<keyword evidence="6" id="KW-0902">Two-component regulatory system</keyword>
<keyword evidence="7" id="KW-0472">Membrane</keyword>
<dbReference type="InterPro" id="IPR036890">
    <property type="entry name" value="HATPase_C_sf"/>
</dbReference>
<dbReference type="SUPFAM" id="SSF47384">
    <property type="entry name" value="Homodimeric domain of signal transducing histidine kinase"/>
    <property type="match status" value="1"/>
</dbReference>
<protein>
    <recommendedName>
        <fullName evidence="2">histidine kinase</fullName>
        <ecNumber evidence="2">2.7.13.3</ecNumber>
    </recommendedName>
</protein>
<dbReference type="CDD" id="cd00082">
    <property type="entry name" value="HisKA"/>
    <property type="match status" value="1"/>
</dbReference>
<keyword evidence="3" id="KW-0597">Phosphoprotein</keyword>
<reference evidence="9 10" key="1">
    <citation type="journal article" date="2025" name="Int. J. Syst. Evol. Microbiol.">
        <title>Desulfovibrio falkowii sp. nov., Porphyromonas miyakawae sp. nov., Mediterraneibacter flintii sp. nov. and Owariibacterium komagatae gen. nov., sp. nov., isolated from human faeces.</title>
        <authorList>
            <person name="Hamaguchi T."/>
            <person name="Ohara M."/>
            <person name="Hisatomi A."/>
            <person name="Sekiguchi K."/>
            <person name="Takeda J.I."/>
            <person name="Ueyama J."/>
            <person name="Ito M."/>
            <person name="Nishiwaki H."/>
            <person name="Ogi T."/>
            <person name="Hirayama M."/>
            <person name="Ohkuma M."/>
            <person name="Sakamoto M."/>
            <person name="Ohno K."/>
        </authorList>
    </citation>
    <scope>NUCLEOTIDE SEQUENCE [LARGE SCALE GENOMIC DNA]</scope>
    <source>
        <strain evidence="9 10">13CB11C</strain>
    </source>
</reference>
<dbReference type="Gene3D" id="1.10.287.130">
    <property type="match status" value="1"/>
</dbReference>
<keyword evidence="4" id="KW-0808">Transferase</keyword>
<keyword evidence="7" id="KW-0812">Transmembrane</keyword>
<dbReference type="PRINTS" id="PR00344">
    <property type="entry name" value="BCTRLSENSOR"/>
</dbReference>
<gene>
    <name evidence="9" type="ORF">Tsumi_04310</name>
</gene>
<evidence type="ECO:0000256" key="3">
    <source>
        <dbReference type="ARBA" id="ARBA00022553"/>
    </source>
</evidence>
<accession>A0ABQ0E0U1</accession>
<dbReference type="EMBL" id="BAAFSF010000001">
    <property type="protein sequence ID" value="GAB1251327.1"/>
    <property type="molecule type" value="Genomic_DNA"/>
</dbReference>
<dbReference type="Pfam" id="PF00512">
    <property type="entry name" value="HisKA"/>
    <property type="match status" value="1"/>
</dbReference>
<feature type="transmembrane region" description="Helical" evidence="7">
    <location>
        <begin position="222"/>
        <end position="244"/>
    </location>
</feature>
<keyword evidence="7" id="KW-1133">Transmembrane helix</keyword>
<evidence type="ECO:0000313" key="9">
    <source>
        <dbReference type="EMBL" id="GAB1251327.1"/>
    </source>
</evidence>
<dbReference type="InterPro" id="IPR036097">
    <property type="entry name" value="HisK_dim/P_sf"/>
</dbReference>
<evidence type="ECO:0000256" key="1">
    <source>
        <dbReference type="ARBA" id="ARBA00000085"/>
    </source>
</evidence>
<evidence type="ECO:0000313" key="10">
    <source>
        <dbReference type="Proteomes" id="UP001628220"/>
    </source>
</evidence>
<dbReference type="InterPro" id="IPR050351">
    <property type="entry name" value="BphY/WalK/GraS-like"/>
</dbReference>
<sequence length="492" mass="57408">MRNEQFSTLVKTALAETMQEVEKDAITRFTYELITKEGERRRLGQLIEGKNADSSYTDPLFKLHEWNLLLQSSRFATWPRSMVHDTLLNVNVLSDYPDEEQQRLVNAFFYYSERLTEVVLNSIIGLDNDIRPLEMRIDCEVLESKLNETLRGVDIREPFIYRIYDHNGEVFKSNDENLNIQCEENQIVRRNLFEGQLFNRHYAGYIKLCFPYHKDYMNPNQYATFSIVMMASFILLMAVLLILFSRQVVFLKNRKNFVNNLTHELKTPLTSIMLATDMLEETSALEKTPSQERIYNVLKSETKRLSYIVEKVLQFTLVDERKVRFHPKNVDIREILEDIKTVYSIKCDTLGGSMTLSLEAENMEIYVDKLHFQNVLFNLMDNAVKYRKMDEPIELTVRCYNRNRNSVTISVIDNGIGISRMDQKRIFKQYDRVETGNVHNVKGFGLGLSYVQRTVIAMGGTVEVESKKGVGTTMSVTFPLTKVEKRRKKSNE</sequence>
<evidence type="ECO:0000256" key="7">
    <source>
        <dbReference type="SAM" id="Phobius"/>
    </source>
</evidence>
<evidence type="ECO:0000256" key="5">
    <source>
        <dbReference type="ARBA" id="ARBA00022777"/>
    </source>
</evidence>
<dbReference type="PROSITE" id="PS50109">
    <property type="entry name" value="HIS_KIN"/>
    <property type="match status" value="1"/>
</dbReference>
<evidence type="ECO:0000259" key="8">
    <source>
        <dbReference type="PROSITE" id="PS50109"/>
    </source>
</evidence>
<dbReference type="SUPFAM" id="SSF55874">
    <property type="entry name" value="ATPase domain of HSP90 chaperone/DNA topoisomerase II/histidine kinase"/>
    <property type="match status" value="1"/>
</dbReference>
<proteinExistence type="predicted"/>
<dbReference type="InterPro" id="IPR003594">
    <property type="entry name" value="HATPase_dom"/>
</dbReference>
<dbReference type="EC" id="2.7.13.3" evidence="2"/>
<dbReference type="InterPro" id="IPR004358">
    <property type="entry name" value="Sig_transdc_His_kin-like_C"/>
</dbReference>
<dbReference type="GO" id="GO:0016301">
    <property type="term" value="F:kinase activity"/>
    <property type="evidence" value="ECO:0007669"/>
    <property type="project" value="UniProtKB-KW"/>
</dbReference>
<dbReference type="PANTHER" id="PTHR45453">
    <property type="entry name" value="PHOSPHATE REGULON SENSOR PROTEIN PHOR"/>
    <property type="match status" value="1"/>
</dbReference>
<dbReference type="PANTHER" id="PTHR45453:SF1">
    <property type="entry name" value="PHOSPHATE REGULON SENSOR PROTEIN PHOR"/>
    <property type="match status" value="1"/>
</dbReference>
<keyword evidence="10" id="KW-1185">Reference proteome</keyword>
<name>A0ABQ0E0U1_9PORP</name>
<dbReference type="Gene3D" id="3.30.565.10">
    <property type="entry name" value="Histidine kinase-like ATPase, C-terminal domain"/>
    <property type="match status" value="1"/>
</dbReference>
<evidence type="ECO:0000256" key="2">
    <source>
        <dbReference type="ARBA" id="ARBA00012438"/>
    </source>
</evidence>
<dbReference type="SMART" id="SM00387">
    <property type="entry name" value="HATPase_c"/>
    <property type="match status" value="1"/>
</dbReference>
<dbReference type="SMART" id="SM00388">
    <property type="entry name" value="HisKA"/>
    <property type="match status" value="1"/>
</dbReference>
<organism evidence="9 10">
    <name type="scientific">Porphyromonas miyakawae</name>
    <dbReference type="NCBI Taxonomy" id="3137470"/>
    <lineage>
        <taxon>Bacteria</taxon>
        <taxon>Pseudomonadati</taxon>
        <taxon>Bacteroidota</taxon>
        <taxon>Bacteroidia</taxon>
        <taxon>Bacteroidales</taxon>
        <taxon>Porphyromonadaceae</taxon>
        <taxon>Porphyromonas</taxon>
    </lineage>
</organism>
<feature type="domain" description="Histidine kinase" evidence="8">
    <location>
        <begin position="260"/>
        <end position="482"/>
    </location>
</feature>
<evidence type="ECO:0000256" key="4">
    <source>
        <dbReference type="ARBA" id="ARBA00022679"/>
    </source>
</evidence>
<keyword evidence="5 9" id="KW-0418">Kinase</keyword>